<evidence type="ECO:0000256" key="2">
    <source>
        <dbReference type="ARBA" id="ARBA00022670"/>
    </source>
</evidence>
<dbReference type="RefSeq" id="WP_113943682.1">
    <property type="nucleotide sequence ID" value="NZ_JBHEEG010000002.1"/>
</dbReference>
<dbReference type="PROSITE" id="PS51935">
    <property type="entry name" value="NLPC_P60"/>
    <property type="match status" value="1"/>
</dbReference>
<sequence length="286" mass="31533">MTQLDRRLHAYRPDLADSALSGKVDAAAFTEGKRKRVIVPVSDLRSKPEQASGPQSQILYGDEVTVFEQANGWSWVQALRDGYVGYLPDTELADTGNAPTHRICVPRTFIYSGADLRFRHTTALSLGSVVEITEFVDNRGSRYGMLPDGTAIFAKHLRAIDETVADYVTTAESLINTPYLWGGTSGFGIDCSGLVQLAMLDAGRNVLRDSDMQGAHLGEILDAGENYANLQRGDLVFWPGHVAIMASPDMMIHANGHTMTVAYEPLREAIERIAYLYDLPSHFRRP</sequence>
<comment type="caution">
    <text evidence="6">The sequence shown here is derived from an EMBL/GenBank/DDBJ whole genome shotgun (WGS) entry which is preliminary data.</text>
</comment>
<name>A0A366E8I0_9HYPH</name>
<evidence type="ECO:0000259" key="5">
    <source>
        <dbReference type="PROSITE" id="PS51935"/>
    </source>
</evidence>
<dbReference type="Gene3D" id="2.30.30.40">
    <property type="entry name" value="SH3 Domains"/>
    <property type="match status" value="1"/>
</dbReference>
<comment type="similarity">
    <text evidence="1">Belongs to the peptidase C40 family.</text>
</comment>
<keyword evidence="4" id="KW-0788">Thiol protease</keyword>
<evidence type="ECO:0000256" key="4">
    <source>
        <dbReference type="ARBA" id="ARBA00022807"/>
    </source>
</evidence>
<dbReference type="InterPro" id="IPR038765">
    <property type="entry name" value="Papain-like_cys_pep_sf"/>
</dbReference>
<dbReference type="PANTHER" id="PTHR47053:SF1">
    <property type="entry name" value="MUREIN DD-ENDOPEPTIDASE MEPH-RELATED"/>
    <property type="match status" value="1"/>
</dbReference>
<dbReference type="EMBL" id="QNRH01000002">
    <property type="protein sequence ID" value="RBO97718.1"/>
    <property type="molecule type" value="Genomic_DNA"/>
</dbReference>
<dbReference type="InterPro" id="IPR051202">
    <property type="entry name" value="Peptidase_C40"/>
</dbReference>
<evidence type="ECO:0000256" key="1">
    <source>
        <dbReference type="ARBA" id="ARBA00007074"/>
    </source>
</evidence>
<gene>
    <name evidence="6" type="ORF">DFR47_102507</name>
</gene>
<dbReference type="OrthoDB" id="9813368at2"/>
<dbReference type="Pfam" id="PF18348">
    <property type="entry name" value="SH3_16"/>
    <property type="match status" value="1"/>
</dbReference>
<dbReference type="Proteomes" id="UP000252893">
    <property type="component" value="Unassembled WGS sequence"/>
</dbReference>
<protein>
    <submittedName>
        <fullName evidence="6">NlpC/P60 family protein</fullName>
    </submittedName>
</protein>
<dbReference type="Pfam" id="PF00877">
    <property type="entry name" value="NLPC_P60"/>
    <property type="match status" value="1"/>
</dbReference>
<keyword evidence="2" id="KW-0645">Protease</keyword>
<reference evidence="6 7" key="1">
    <citation type="submission" date="2018-06" db="EMBL/GenBank/DDBJ databases">
        <title>Genomic Encyclopedia of Type Strains, Phase IV (KMG-IV): sequencing the most valuable type-strain genomes for metagenomic binning, comparative biology and taxonomic classification.</title>
        <authorList>
            <person name="Goeker M."/>
        </authorList>
    </citation>
    <scope>NUCLEOTIDE SEQUENCE [LARGE SCALE GENOMIC DNA]</scope>
    <source>
        <strain evidence="6 7">DSM 25619</strain>
    </source>
</reference>
<dbReference type="InterPro" id="IPR000064">
    <property type="entry name" value="NLP_P60_dom"/>
</dbReference>
<dbReference type="Gene3D" id="3.90.1720.10">
    <property type="entry name" value="endopeptidase domain like (from Nostoc punctiforme)"/>
    <property type="match status" value="1"/>
</dbReference>
<keyword evidence="3" id="KW-0378">Hydrolase</keyword>
<evidence type="ECO:0000256" key="3">
    <source>
        <dbReference type="ARBA" id="ARBA00022801"/>
    </source>
</evidence>
<dbReference type="SUPFAM" id="SSF54001">
    <property type="entry name" value="Cysteine proteinases"/>
    <property type="match status" value="1"/>
</dbReference>
<dbReference type="GO" id="GO:0008234">
    <property type="term" value="F:cysteine-type peptidase activity"/>
    <property type="evidence" value="ECO:0007669"/>
    <property type="project" value="UniProtKB-KW"/>
</dbReference>
<dbReference type="GO" id="GO:0006508">
    <property type="term" value="P:proteolysis"/>
    <property type="evidence" value="ECO:0007669"/>
    <property type="project" value="UniProtKB-KW"/>
</dbReference>
<evidence type="ECO:0000313" key="7">
    <source>
        <dbReference type="Proteomes" id="UP000252893"/>
    </source>
</evidence>
<dbReference type="InterPro" id="IPR041382">
    <property type="entry name" value="SH3_16"/>
</dbReference>
<feature type="domain" description="NlpC/P60" evidence="5">
    <location>
        <begin position="161"/>
        <end position="286"/>
    </location>
</feature>
<organism evidence="6 7">
    <name type="scientific">Pseudochrobactrum asaccharolyticum</name>
    <dbReference type="NCBI Taxonomy" id="354351"/>
    <lineage>
        <taxon>Bacteria</taxon>
        <taxon>Pseudomonadati</taxon>
        <taxon>Pseudomonadota</taxon>
        <taxon>Alphaproteobacteria</taxon>
        <taxon>Hyphomicrobiales</taxon>
        <taxon>Brucellaceae</taxon>
        <taxon>Pseudochrobactrum</taxon>
    </lineage>
</organism>
<dbReference type="AlphaFoldDB" id="A0A366E8I0"/>
<dbReference type="PANTHER" id="PTHR47053">
    <property type="entry name" value="MUREIN DD-ENDOPEPTIDASE MEPH-RELATED"/>
    <property type="match status" value="1"/>
</dbReference>
<keyword evidence="7" id="KW-1185">Reference proteome</keyword>
<accession>A0A366E8I0</accession>
<evidence type="ECO:0000313" key="6">
    <source>
        <dbReference type="EMBL" id="RBO97718.1"/>
    </source>
</evidence>
<proteinExistence type="inferred from homology"/>